<dbReference type="Gene3D" id="3.40.50.300">
    <property type="entry name" value="P-loop containing nucleotide triphosphate hydrolases"/>
    <property type="match status" value="1"/>
</dbReference>
<evidence type="ECO:0008006" key="3">
    <source>
        <dbReference type="Google" id="ProtNLM"/>
    </source>
</evidence>
<protein>
    <recommendedName>
        <fullName evidence="3">Gamma-glutamyl kinase</fullName>
    </recommendedName>
</protein>
<dbReference type="AlphaFoldDB" id="A0A344PK69"/>
<dbReference type="KEGG" id="pars:DRW48_08810"/>
<evidence type="ECO:0000313" key="2">
    <source>
        <dbReference type="Proteomes" id="UP000252023"/>
    </source>
</evidence>
<dbReference type="EMBL" id="CP030918">
    <property type="protein sequence ID" value="AXC49774.1"/>
    <property type="molecule type" value="Genomic_DNA"/>
</dbReference>
<evidence type="ECO:0000313" key="1">
    <source>
        <dbReference type="EMBL" id="AXC49774.1"/>
    </source>
</evidence>
<reference evidence="2" key="1">
    <citation type="submission" date="2018-07" db="EMBL/GenBank/DDBJ databases">
        <title>Genome sequencing of Paracoccus sp. SC2-6.</title>
        <authorList>
            <person name="Heo J."/>
            <person name="Kim S.-J."/>
            <person name="Kwon S.-W."/>
        </authorList>
    </citation>
    <scope>NUCLEOTIDE SEQUENCE [LARGE SCALE GENOMIC DNA]</scope>
    <source>
        <strain evidence="2">SC2-6</strain>
    </source>
</reference>
<dbReference type="OrthoDB" id="7687351at2"/>
<dbReference type="Proteomes" id="UP000252023">
    <property type="component" value="Chromosome"/>
</dbReference>
<dbReference type="RefSeq" id="WP_114076078.1">
    <property type="nucleotide sequence ID" value="NZ_CP030918.1"/>
</dbReference>
<dbReference type="InterPro" id="IPR027417">
    <property type="entry name" value="P-loop_NTPase"/>
</dbReference>
<keyword evidence="2" id="KW-1185">Reference proteome</keyword>
<organism evidence="1 2">
    <name type="scientific">Paracoccus suum</name>
    <dbReference type="NCBI Taxonomy" id="2259340"/>
    <lineage>
        <taxon>Bacteria</taxon>
        <taxon>Pseudomonadati</taxon>
        <taxon>Pseudomonadota</taxon>
        <taxon>Alphaproteobacteria</taxon>
        <taxon>Rhodobacterales</taxon>
        <taxon>Paracoccaceae</taxon>
        <taxon>Paracoccus</taxon>
    </lineage>
</organism>
<proteinExistence type="predicted"/>
<accession>A0A344PK69</accession>
<sequence length="200" mass="22689">MLIFFERRLVFLATPKAGSSAVESALEPLASVAVQRPATLKHTSVTEFERHIRPWLEAAVPGRRFTTVALMREPVDWLRSWYRFRLQDDREEPVHQMDDIDFAAFAESCTGDAPPDYARVGRQSAFLVGGTERGPRVDHIFRYEDIEVSFKHFLEDRLDCVISLPRVNVPLATDTTLPEAIEARLRGALSAETALYDSLQ</sequence>
<gene>
    <name evidence="1" type="ORF">DRW48_08810</name>
</gene>
<dbReference type="SUPFAM" id="SSF52540">
    <property type="entry name" value="P-loop containing nucleoside triphosphate hydrolases"/>
    <property type="match status" value="1"/>
</dbReference>
<name>A0A344PK69_9RHOB</name>